<dbReference type="AlphaFoldDB" id="F7VH47"/>
<organism evidence="2 3">
    <name type="scientific">Acetobacter tropicalis NBRC 101654</name>
    <dbReference type="NCBI Taxonomy" id="749388"/>
    <lineage>
        <taxon>Bacteria</taxon>
        <taxon>Pseudomonadati</taxon>
        <taxon>Pseudomonadota</taxon>
        <taxon>Alphaproteobacteria</taxon>
        <taxon>Acetobacterales</taxon>
        <taxon>Acetobacteraceae</taxon>
        <taxon>Acetobacter</taxon>
    </lineage>
</organism>
<evidence type="ECO:0000313" key="2">
    <source>
        <dbReference type="EMBL" id="GAA09692.1"/>
    </source>
</evidence>
<accession>F7VH47</accession>
<proteinExistence type="predicted"/>
<dbReference type="EMBL" id="BABS01000112">
    <property type="protein sequence ID" value="GAA09692.1"/>
    <property type="molecule type" value="Genomic_DNA"/>
</dbReference>
<evidence type="ECO:0000313" key="3">
    <source>
        <dbReference type="Proteomes" id="UP000004319"/>
    </source>
</evidence>
<feature type="region of interest" description="Disordered" evidence="1">
    <location>
        <begin position="115"/>
        <end position="135"/>
    </location>
</feature>
<gene>
    <name evidence="2" type="ORF">ATPR_2696</name>
</gene>
<reference evidence="2 3" key="1">
    <citation type="journal article" date="2011" name="Biochem. Biophys. Res. Commun.">
        <title>Increased number of Arginine-based salt bridges contributes to the thermotolerance of thermotolerant acetic acid bacteria, Acetobacter tropicalis SKU1100.</title>
        <authorList>
            <person name="Matsutani M."/>
            <person name="Hirakawa H."/>
            <person name="Nishikura M."/>
            <person name="Soemphol W."/>
            <person name="Ali I.A.I."/>
            <person name="Yakushi T."/>
            <person name="Matsushita K."/>
        </authorList>
    </citation>
    <scope>NUCLEOTIDE SEQUENCE [LARGE SCALE GENOMIC DNA]</scope>
    <source>
        <strain evidence="2 3">NBRC 101654</strain>
    </source>
</reference>
<sequence>MTRKSPVESFIDAVEAQIKLVEYYMDPKDKEKPKTRAWFEKNNSGVHTVFRYGTMVFPLLDGQKETDTVTVPSYADLLELYQNIQAVSEEPAFKKRIDDAAEKMVKIRALGVERKKKENEEKAKKEKENSTSELE</sequence>
<evidence type="ECO:0000256" key="1">
    <source>
        <dbReference type="SAM" id="MobiDB-lite"/>
    </source>
</evidence>
<dbReference type="Proteomes" id="UP000004319">
    <property type="component" value="Unassembled WGS sequence"/>
</dbReference>
<comment type="caution">
    <text evidence="2">The sequence shown here is derived from an EMBL/GenBank/DDBJ whole genome shotgun (WGS) entry which is preliminary data.</text>
</comment>
<name>F7VH47_9PROT</name>
<protein>
    <submittedName>
        <fullName evidence="2">Uncharacterized protein</fullName>
    </submittedName>
</protein>